<evidence type="ECO:0008006" key="4">
    <source>
        <dbReference type="Google" id="ProtNLM"/>
    </source>
</evidence>
<proteinExistence type="predicted"/>
<gene>
    <name evidence="2" type="ORF">LOD99_12647</name>
</gene>
<protein>
    <recommendedName>
        <fullName evidence="4">DUF1152 domain-containing protein</fullName>
    </recommendedName>
</protein>
<evidence type="ECO:0000256" key="1">
    <source>
        <dbReference type="SAM" id="MobiDB-lite"/>
    </source>
</evidence>
<keyword evidence="3" id="KW-1185">Reference proteome</keyword>
<dbReference type="AlphaFoldDB" id="A0AAV7JD52"/>
<evidence type="ECO:0000313" key="3">
    <source>
        <dbReference type="Proteomes" id="UP001165289"/>
    </source>
</evidence>
<sequence>MATEVLPNIMLIKQSVRLYRISRYTMGNYFNSNTNTTRPEPIQTNTPPQEPIKPQASSFSMREPLLFSLLANYDRILLAGCGGGYDFMSGLPLYFALKELGKKPFLANLSFTTLNDVKRLNPDDVILNCGFRVHYKTKVASNRYFPELFTCQWFRKKGEDVEIFAFDHFPATRDLIDCYQWICKERGIDAIVLVDGGTDSLTYGDECGMGTPVEDHTSMAAIDMVDGIGLKLLCCIGFGVDSFHGISHGLFLQNVARAEKQGHFYGSFSVSRHTPEARQYIECYEYVAARMQPSIVCSSIISGINGEFGNHHSTERTKSSTLFINHLMCILWTFDLQGVNKNIPYLDKVKQSTGALETDSIITSYRSKIGDDKIRQPLPLPM</sequence>
<name>A0AAV7JD52_9METZ</name>
<feature type="region of interest" description="Disordered" evidence="1">
    <location>
        <begin position="30"/>
        <end position="55"/>
    </location>
</feature>
<reference evidence="2 3" key="1">
    <citation type="journal article" date="2023" name="BMC Biol.">
        <title>The compact genome of the sponge Oopsacas minuta (Hexactinellida) is lacking key metazoan core genes.</title>
        <authorList>
            <person name="Santini S."/>
            <person name="Schenkelaars Q."/>
            <person name="Jourda C."/>
            <person name="Duchesne M."/>
            <person name="Belahbib H."/>
            <person name="Rocher C."/>
            <person name="Selva M."/>
            <person name="Riesgo A."/>
            <person name="Vervoort M."/>
            <person name="Leys S.P."/>
            <person name="Kodjabachian L."/>
            <person name="Le Bivic A."/>
            <person name="Borchiellini C."/>
            <person name="Claverie J.M."/>
            <person name="Renard E."/>
        </authorList>
    </citation>
    <scope>NUCLEOTIDE SEQUENCE [LARGE SCALE GENOMIC DNA]</scope>
    <source>
        <strain evidence="2">SPO-2</strain>
    </source>
</reference>
<dbReference type="EMBL" id="JAKMXF010000354">
    <property type="protein sequence ID" value="KAI6646526.1"/>
    <property type="molecule type" value="Genomic_DNA"/>
</dbReference>
<organism evidence="2 3">
    <name type="scientific">Oopsacas minuta</name>
    <dbReference type="NCBI Taxonomy" id="111878"/>
    <lineage>
        <taxon>Eukaryota</taxon>
        <taxon>Metazoa</taxon>
        <taxon>Porifera</taxon>
        <taxon>Hexactinellida</taxon>
        <taxon>Hexasterophora</taxon>
        <taxon>Lyssacinosida</taxon>
        <taxon>Leucopsacidae</taxon>
        <taxon>Oopsacas</taxon>
    </lineage>
</organism>
<evidence type="ECO:0000313" key="2">
    <source>
        <dbReference type="EMBL" id="KAI6646526.1"/>
    </source>
</evidence>
<dbReference type="Pfam" id="PF06626">
    <property type="entry name" value="DUF1152"/>
    <property type="match status" value="1"/>
</dbReference>
<feature type="compositionally biased region" description="Polar residues" evidence="1">
    <location>
        <begin position="30"/>
        <end position="47"/>
    </location>
</feature>
<comment type="caution">
    <text evidence="2">The sequence shown here is derived from an EMBL/GenBank/DDBJ whole genome shotgun (WGS) entry which is preliminary data.</text>
</comment>
<dbReference type="InterPro" id="IPR010581">
    <property type="entry name" value="DUF1152"/>
</dbReference>
<accession>A0AAV7JD52</accession>
<dbReference type="Proteomes" id="UP001165289">
    <property type="component" value="Unassembled WGS sequence"/>
</dbReference>